<organism evidence="10 11">
    <name type="scientific">Agrobacterium tumefaciens</name>
    <dbReference type="NCBI Taxonomy" id="358"/>
    <lineage>
        <taxon>Bacteria</taxon>
        <taxon>Pseudomonadati</taxon>
        <taxon>Pseudomonadota</taxon>
        <taxon>Alphaproteobacteria</taxon>
        <taxon>Hyphomicrobiales</taxon>
        <taxon>Rhizobiaceae</taxon>
        <taxon>Rhizobium/Agrobacterium group</taxon>
        <taxon>Agrobacterium</taxon>
        <taxon>Agrobacterium tumefaciens complex</taxon>
    </lineage>
</organism>
<dbReference type="RefSeq" id="WP_174021431.1">
    <property type="nucleotide sequence ID" value="NZ_JAAMAW010000022.1"/>
</dbReference>
<sequence length="459" mass="50558">MTFDPFGDYATRGYLRNVRGADESAVKRLEHAAFRGELDFALEYLKSRPELAYEDVLQTHAKLFSGLYPWAGQDRTVTAPDSAIGKNGNFDLFSHPGDSRRAVETALNMAADTNTMRSRPGEIMGYLAYAHPFLDGNGRTIMTVHAELCRRAGIHIDWSQTNKTDYLNALTKELDAPGKGHLDAYLKPFLRIEILEASQAANMLRNLPGLGPSEVAQQGPVIVPKRTIDPTVTKADVENALATNAVFVDSNSKLEKMALGVYKDPAPVIKAIQEVARSGTIGDRSVLKRIELHPEFYGPYKGASGIFSTQQERKDHRDAVAARVDLKSAAEQLISMAHGIRQAAANEKLQLAERGKIEIRMPDPALMDSVEKKRPLSDTQAAEIDKAIRSFEHRFGEDLGKLRTARNVEPLARKHGLDTQQITAAREVLKALDKGQSLAREQAQAIKQSQGQVKGGPTR</sequence>
<dbReference type="InterPro" id="IPR036597">
    <property type="entry name" value="Fido-like_dom_sf"/>
</dbReference>
<dbReference type="GO" id="GO:0070733">
    <property type="term" value="F:AMPylase activity"/>
    <property type="evidence" value="ECO:0007669"/>
    <property type="project" value="UniProtKB-EC"/>
</dbReference>
<comment type="catalytic activity">
    <reaction evidence="6">
        <text>L-threonyl-[protein] + ATP = 3-O-(5'-adenylyl)-L-threonyl-[protein] + diphosphate</text>
        <dbReference type="Rhea" id="RHEA:54292"/>
        <dbReference type="Rhea" id="RHEA-COMP:11060"/>
        <dbReference type="Rhea" id="RHEA-COMP:13847"/>
        <dbReference type="ChEBI" id="CHEBI:30013"/>
        <dbReference type="ChEBI" id="CHEBI:30616"/>
        <dbReference type="ChEBI" id="CHEBI:33019"/>
        <dbReference type="ChEBI" id="CHEBI:138113"/>
        <dbReference type="EC" id="2.7.7.108"/>
    </reaction>
</comment>
<evidence type="ECO:0000256" key="3">
    <source>
        <dbReference type="ARBA" id="ARBA00022741"/>
    </source>
</evidence>
<evidence type="ECO:0000256" key="8">
    <source>
        <dbReference type="SAM" id="MobiDB-lite"/>
    </source>
</evidence>
<dbReference type="PROSITE" id="PS51459">
    <property type="entry name" value="FIDO"/>
    <property type="match status" value="1"/>
</dbReference>
<evidence type="ECO:0000313" key="10">
    <source>
        <dbReference type="EMBL" id="NTC31988.1"/>
    </source>
</evidence>
<comment type="caution">
    <text evidence="10">The sequence shown here is derived from an EMBL/GenBank/DDBJ whole genome shotgun (WGS) entry which is preliminary data.</text>
</comment>
<evidence type="ECO:0000256" key="7">
    <source>
        <dbReference type="ARBA" id="ARBA00048696"/>
    </source>
</evidence>
<dbReference type="GO" id="GO:0051302">
    <property type="term" value="P:regulation of cell division"/>
    <property type="evidence" value="ECO:0007669"/>
    <property type="project" value="TreeGrafter"/>
</dbReference>
<proteinExistence type="predicted"/>
<dbReference type="AlphaFoldDB" id="A0AA44FAW4"/>
<evidence type="ECO:0000256" key="4">
    <source>
        <dbReference type="ARBA" id="ARBA00022840"/>
    </source>
</evidence>
<evidence type="ECO:0000256" key="6">
    <source>
        <dbReference type="ARBA" id="ARBA00047939"/>
    </source>
</evidence>
<dbReference type="EMBL" id="JAAMAY010000043">
    <property type="protein sequence ID" value="NTC31988.1"/>
    <property type="molecule type" value="Genomic_DNA"/>
</dbReference>
<keyword evidence="3" id="KW-0547">Nucleotide-binding</keyword>
<accession>A0AA44FAW4</accession>
<dbReference type="Pfam" id="PF02661">
    <property type="entry name" value="Fic"/>
    <property type="match status" value="1"/>
</dbReference>
<dbReference type="Pfam" id="PF17841">
    <property type="entry name" value="Bep_C_terminal"/>
    <property type="match status" value="1"/>
</dbReference>
<dbReference type="InterPro" id="IPR003812">
    <property type="entry name" value="Fido"/>
</dbReference>
<evidence type="ECO:0000256" key="5">
    <source>
        <dbReference type="ARBA" id="ARBA00034531"/>
    </source>
</evidence>
<dbReference type="InterPro" id="IPR041533">
    <property type="entry name" value="Bep_BID"/>
</dbReference>
<reference evidence="10" key="1">
    <citation type="journal article" date="2020" name="Science">
        <title>Unexpected conservation and global transmission of agrobacterial virulence plasmids.</title>
        <authorList>
            <person name="Weisberg A.J."/>
            <person name="Davis E.W. 2nd"/>
            <person name="Tabima J."/>
            <person name="Belcher M.S."/>
            <person name="Miller M."/>
            <person name="Kuo C.H."/>
            <person name="Loper J.E."/>
            <person name="Grunwald N.J."/>
            <person name="Putnam M.L."/>
            <person name="Chang J.H."/>
        </authorList>
    </citation>
    <scope>NUCLEOTIDE SEQUENCE</scope>
    <source>
        <strain evidence="10">17-1853-1a</strain>
    </source>
</reference>
<dbReference type="Gene3D" id="1.10.3290.10">
    <property type="entry name" value="Fido-like domain"/>
    <property type="match status" value="1"/>
</dbReference>
<dbReference type="Proteomes" id="UP000702952">
    <property type="component" value="Unassembled WGS sequence"/>
</dbReference>
<keyword evidence="2" id="KW-0548">Nucleotidyltransferase</keyword>
<dbReference type="PANTHER" id="PTHR39560">
    <property type="entry name" value="PROTEIN ADENYLYLTRANSFERASE FIC-RELATED"/>
    <property type="match status" value="1"/>
</dbReference>
<evidence type="ECO:0000256" key="2">
    <source>
        <dbReference type="ARBA" id="ARBA00022695"/>
    </source>
</evidence>
<comment type="catalytic activity">
    <reaction evidence="7">
        <text>L-tyrosyl-[protein] + ATP = O-(5'-adenylyl)-L-tyrosyl-[protein] + diphosphate</text>
        <dbReference type="Rhea" id="RHEA:54288"/>
        <dbReference type="Rhea" id="RHEA-COMP:10136"/>
        <dbReference type="Rhea" id="RHEA-COMP:13846"/>
        <dbReference type="ChEBI" id="CHEBI:30616"/>
        <dbReference type="ChEBI" id="CHEBI:33019"/>
        <dbReference type="ChEBI" id="CHEBI:46858"/>
        <dbReference type="ChEBI" id="CHEBI:83624"/>
        <dbReference type="EC" id="2.7.7.108"/>
    </reaction>
</comment>
<dbReference type="GO" id="GO:0005524">
    <property type="term" value="F:ATP binding"/>
    <property type="evidence" value="ECO:0007669"/>
    <property type="project" value="UniProtKB-KW"/>
</dbReference>
<dbReference type="PANTHER" id="PTHR39560:SF1">
    <property type="entry name" value="PROTEIN ADENYLYLTRANSFERASE FIC-RELATED"/>
    <property type="match status" value="1"/>
</dbReference>
<gene>
    <name evidence="10" type="ORF">G6M46_28005</name>
</gene>
<dbReference type="EC" id="2.7.7.108" evidence="5"/>
<keyword evidence="1" id="KW-0808">Transferase</keyword>
<name>A0AA44FAW4_AGRTU</name>
<evidence type="ECO:0000313" key="11">
    <source>
        <dbReference type="Proteomes" id="UP000702952"/>
    </source>
</evidence>
<protein>
    <recommendedName>
        <fullName evidence="5">protein adenylyltransferase</fullName>
        <ecNumber evidence="5">2.7.7.108</ecNumber>
    </recommendedName>
</protein>
<feature type="domain" description="Fido" evidence="9">
    <location>
        <begin position="51"/>
        <end position="188"/>
    </location>
</feature>
<keyword evidence="4" id="KW-0067">ATP-binding</keyword>
<feature type="region of interest" description="Disordered" evidence="8">
    <location>
        <begin position="440"/>
        <end position="459"/>
    </location>
</feature>
<evidence type="ECO:0000259" key="9">
    <source>
        <dbReference type="PROSITE" id="PS51459"/>
    </source>
</evidence>
<dbReference type="SUPFAM" id="SSF140931">
    <property type="entry name" value="Fic-like"/>
    <property type="match status" value="1"/>
</dbReference>
<evidence type="ECO:0000256" key="1">
    <source>
        <dbReference type="ARBA" id="ARBA00022679"/>
    </source>
</evidence>